<proteinExistence type="predicted"/>
<dbReference type="Proteomes" id="UP000613974">
    <property type="component" value="Unassembled WGS sequence"/>
</dbReference>
<name>A0ABQ3SQM7_9ACTN</name>
<evidence type="ECO:0000313" key="3">
    <source>
        <dbReference type="Proteomes" id="UP000613974"/>
    </source>
</evidence>
<protein>
    <submittedName>
        <fullName evidence="2">Uncharacterized protein</fullName>
    </submittedName>
</protein>
<sequence>MARSLEDARIRLRLNPFERLIGEGAARAGAGRERQSVLRTGAGGRLP</sequence>
<keyword evidence="3" id="KW-1185">Reference proteome</keyword>
<organism evidence="2 3">
    <name type="scientific">Streptomyces nojiriensis</name>
    <dbReference type="NCBI Taxonomy" id="66374"/>
    <lineage>
        <taxon>Bacteria</taxon>
        <taxon>Bacillati</taxon>
        <taxon>Actinomycetota</taxon>
        <taxon>Actinomycetes</taxon>
        <taxon>Kitasatosporales</taxon>
        <taxon>Streptomycetaceae</taxon>
        <taxon>Streptomyces</taxon>
    </lineage>
</organism>
<accession>A0ABQ3SQM7</accession>
<evidence type="ECO:0000313" key="2">
    <source>
        <dbReference type="EMBL" id="GHI70357.1"/>
    </source>
</evidence>
<feature type="region of interest" description="Disordered" evidence="1">
    <location>
        <begin position="25"/>
        <end position="47"/>
    </location>
</feature>
<reference evidence="3" key="1">
    <citation type="submission" date="2023-07" db="EMBL/GenBank/DDBJ databases">
        <title>Whole genome shotgun sequence of Streptomyces nojiriensis NBRC 13794.</title>
        <authorList>
            <person name="Komaki H."/>
            <person name="Tamura T."/>
        </authorList>
    </citation>
    <scope>NUCLEOTIDE SEQUENCE [LARGE SCALE GENOMIC DNA]</scope>
    <source>
        <strain evidence="3">NBRC 13794</strain>
    </source>
</reference>
<gene>
    <name evidence="2" type="ORF">Snoj_42750</name>
</gene>
<dbReference type="EMBL" id="BNEC01000005">
    <property type="protein sequence ID" value="GHI70357.1"/>
    <property type="molecule type" value="Genomic_DNA"/>
</dbReference>
<comment type="caution">
    <text evidence="2">The sequence shown here is derived from an EMBL/GenBank/DDBJ whole genome shotgun (WGS) entry which is preliminary data.</text>
</comment>
<evidence type="ECO:0000256" key="1">
    <source>
        <dbReference type="SAM" id="MobiDB-lite"/>
    </source>
</evidence>